<gene>
    <name evidence="1" type="ORF">PIB30_094676</name>
</gene>
<name>A0ABU6QW74_9FABA</name>
<dbReference type="EMBL" id="JASCZI010002109">
    <property type="protein sequence ID" value="MED6115852.1"/>
    <property type="molecule type" value="Genomic_DNA"/>
</dbReference>
<organism evidence="1 2">
    <name type="scientific">Stylosanthes scabra</name>
    <dbReference type="NCBI Taxonomy" id="79078"/>
    <lineage>
        <taxon>Eukaryota</taxon>
        <taxon>Viridiplantae</taxon>
        <taxon>Streptophyta</taxon>
        <taxon>Embryophyta</taxon>
        <taxon>Tracheophyta</taxon>
        <taxon>Spermatophyta</taxon>
        <taxon>Magnoliopsida</taxon>
        <taxon>eudicotyledons</taxon>
        <taxon>Gunneridae</taxon>
        <taxon>Pentapetalae</taxon>
        <taxon>rosids</taxon>
        <taxon>fabids</taxon>
        <taxon>Fabales</taxon>
        <taxon>Fabaceae</taxon>
        <taxon>Papilionoideae</taxon>
        <taxon>50 kb inversion clade</taxon>
        <taxon>dalbergioids sensu lato</taxon>
        <taxon>Dalbergieae</taxon>
        <taxon>Pterocarpus clade</taxon>
        <taxon>Stylosanthes</taxon>
    </lineage>
</organism>
<comment type="caution">
    <text evidence="1">The sequence shown here is derived from an EMBL/GenBank/DDBJ whole genome shotgun (WGS) entry which is preliminary data.</text>
</comment>
<evidence type="ECO:0000313" key="1">
    <source>
        <dbReference type="EMBL" id="MED6115852.1"/>
    </source>
</evidence>
<dbReference type="Proteomes" id="UP001341840">
    <property type="component" value="Unassembled WGS sequence"/>
</dbReference>
<feature type="non-terminal residue" evidence="1">
    <location>
        <position position="58"/>
    </location>
</feature>
<keyword evidence="2" id="KW-1185">Reference proteome</keyword>
<proteinExistence type="predicted"/>
<sequence length="58" mass="6627">MIFNKLSDKSEKFSMLLGGKELNHVKAFFFRVMVKALHGMASEAFTSSIRFLMARAQQ</sequence>
<accession>A0ABU6QW74</accession>
<protein>
    <submittedName>
        <fullName evidence="1">Uncharacterized protein</fullName>
    </submittedName>
</protein>
<reference evidence="1 2" key="1">
    <citation type="journal article" date="2023" name="Plants (Basel)">
        <title>Bridging the Gap: Combining Genomics and Transcriptomics Approaches to Understand Stylosanthes scabra, an Orphan Legume from the Brazilian Caatinga.</title>
        <authorList>
            <person name="Ferreira-Neto J.R.C."/>
            <person name="da Silva M.D."/>
            <person name="Binneck E."/>
            <person name="de Melo N.F."/>
            <person name="da Silva R.H."/>
            <person name="de Melo A.L.T.M."/>
            <person name="Pandolfi V."/>
            <person name="Bustamante F.O."/>
            <person name="Brasileiro-Vidal A.C."/>
            <person name="Benko-Iseppon A.M."/>
        </authorList>
    </citation>
    <scope>NUCLEOTIDE SEQUENCE [LARGE SCALE GENOMIC DNA]</scope>
    <source>
        <tissue evidence="1">Leaves</tissue>
    </source>
</reference>
<evidence type="ECO:0000313" key="2">
    <source>
        <dbReference type="Proteomes" id="UP001341840"/>
    </source>
</evidence>